<evidence type="ECO:0000256" key="1">
    <source>
        <dbReference type="SAM" id="MobiDB-lite"/>
    </source>
</evidence>
<dbReference type="AlphaFoldDB" id="A0A9D4I985"/>
<organism evidence="2 3">
    <name type="scientific">Dreissena polymorpha</name>
    <name type="common">Zebra mussel</name>
    <name type="synonym">Mytilus polymorpha</name>
    <dbReference type="NCBI Taxonomy" id="45954"/>
    <lineage>
        <taxon>Eukaryota</taxon>
        <taxon>Metazoa</taxon>
        <taxon>Spiralia</taxon>
        <taxon>Lophotrochozoa</taxon>
        <taxon>Mollusca</taxon>
        <taxon>Bivalvia</taxon>
        <taxon>Autobranchia</taxon>
        <taxon>Heteroconchia</taxon>
        <taxon>Euheterodonta</taxon>
        <taxon>Imparidentia</taxon>
        <taxon>Neoheterodontei</taxon>
        <taxon>Myida</taxon>
        <taxon>Dreissenoidea</taxon>
        <taxon>Dreissenidae</taxon>
        <taxon>Dreissena</taxon>
    </lineage>
</organism>
<dbReference type="EMBL" id="JAIWYP010000010">
    <property type="protein sequence ID" value="KAH3751733.1"/>
    <property type="molecule type" value="Genomic_DNA"/>
</dbReference>
<reference evidence="2" key="1">
    <citation type="journal article" date="2019" name="bioRxiv">
        <title>The Genome of the Zebra Mussel, Dreissena polymorpha: A Resource for Invasive Species Research.</title>
        <authorList>
            <person name="McCartney M.A."/>
            <person name="Auch B."/>
            <person name="Kono T."/>
            <person name="Mallez S."/>
            <person name="Zhang Y."/>
            <person name="Obille A."/>
            <person name="Becker A."/>
            <person name="Abrahante J.E."/>
            <person name="Garbe J."/>
            <person name="Badalamenti J.P."/>
            <person name="Herman A."/>
            <person name="Mangelson H."/>
            <person name="Liachko I."/>
            <person name="Sullivan S."/>
            <person name="Sone E.D."/>
            <person name="Koren S."/>
            <person name="Silverstein K.A.T."/>
            <person name="Beckman K.B."/>
            <person name="Gohl D.M."/>
        </authorList>
    </citation>
    <scope>NUCLEOTIDE SEQUENCE</scope>
    <source>
        <strain evidence="2">Duluth1</strain>
        <tissue evidence="2">Whole animal</tissue>
    </source>
</reference>
<sequence length="187" mass="20288">MSDNNTRDLAVGLKFTQQQKNCSHHAGINQTPYKALFGEDPKIGLISFSLPADILQRLQSEDDLIALCYPSTDTNQPVQTATTSTNQSPPTATTTNQQPRTTSSIQPLPTATTTTNQSPQTATTTTNQQPTTTTTNQSQPTATTTNQPPRTTSSSQPLPTDINTNNQSPNYCFQPVTANCYYYQPAT</sequence>
<comment type="caution">
    <text evidence="2">The sequence shown here is derived from an EMBL/GenBank/DDBJ whole genome shotgun (WGS) entry which is preliminary data.</text>
</comment>
<reference evidence="2" key="2">
    <citation type="submission" date="2020-11" db="EMBL/GenBank/DDBJ databases">
        <authorList>
            <person name="McCartney M.A."/>
            <person name="Auch B."/>
            <person name="Kono T."/>
            <person name="Mallez S."/>
            <person name="Becker A."/>
            <person name="Gohl D.M."/>
            <person name="Silverstein K.A.T."/>
            <person name="Koren S."/>
            <person name="Bechman K.B."/>
            <person name="Herman A."/>
            <person name="Abrahante J.E."/>
            <person name="Garbe J."/>
        </authorList>
    </citation>
    <scope>NUCLEOTIDE SEQUENCE</scope>
    <source>
        <strain evidence="2">Duluth1</strain>
        <tissue evidence="2">Whole animal</tissue>
    </source>
</reference>
<feature type="region of interest" description="Disordered" evidence="1">
    <location>
        <begin position="73"/>
        <end position="171"/>
    </location>
</feature>
<protein>
    <submittedName>
        <fullName evidence="2">Uncharacterized protein</fullName>
    </submittedName>
</protein>
<accession>A0A9D4I985</accession>
<evidence type="ECO:0000313" key="2">
    <source>
        <dbReference type="EMBL" id="KAH3751733.1"/>
    </source>
</evidence>
<feature type="compositionally biased region" description="Low complexity" evidence="1">
    <location>
        <begin position="79"/>
        <end position="160"/>
    </location>
</feature>
<proteinExistence type="predicted"/>
<name>A0A9D4I985_DREPO</name>
<keyword evidence="3" id="KW-1185">Reference proteome</keyword>
<dbReference type="Proteomes" id="UP000828390">
    <property type="component" value="Unassembled WGS sequence"/>
</dbReference>
<gene>
    <name evidence="2" type="ORF">DPMN_186302</name>
</gene>
<evidence type="ECO:0000313" key="3">
    <source>
        <dbReference type="Proteomes" id="UP000828390"/>
    </source>
</evidence>
<feature type="compositionally biased region" description="Polar residues" evidence="1">
    <location>
        <begin position="161"/>
        <end position="171"/>
    </location>
</feature>